<keyword evidence="3" id="KW-1185">Reference proteome</keyword>
<feature type="compositionally biased region" description="Basic and acidic residues" evidence="1">
    <location>
        <begin position="1"/>
        <end position="10"/>
    </location>
</feature>
<name>A0AAE1PBE9_9EUCA</name>
<sequence length="126" mass="14102">MSTEDHDDRTGLGVQEGTGNTAANQQQQQQDKPNTVTPSIYSLLLSTLHDTLYLSLGRLQERLSLQRDSYYSKTVTTARQSLQQDSHYSKTATTARQSLQQDSHYSKIDNTVTTSNTTVNSQLHQP</sequence>
<organism evidence="2 3">
    <name type="scientific">Petrolisthes manimaculis</name>
    <dbReference type="NCBI Taxonomy" id="1843537"/>
    <lineage>
        <taxon>Eukaryota</taxon>
        <taxon>Metazoa</taxon>
        <taxon>Ecdysozoa</taxon>
        <taxon>Arthropoda</taxon>
        <taxon>Crustacea</taxon>
        <taxon>Multicrustacea</taxon>
        <taxon>Malacostraca</taxon>
        <taxon>Eumalacostraca</taxon>
        <taxon>Eucarida</taxon>
        <taxon>Decapoda</taxon>
        <taxon>Pleocyemata</taxon>
        <taxon>Anomura</taxon>
        <taxon>Galatheoidea</taxon>
        <taxon>Porcellanidae</taxon>
        <taxon>Petrolisthes</taxon>
    </lineage>
</organism>
<evidence type="ECO:0000313" key="2">
    <source>
        <dbReference type="EMBL" id="KAK4305490.1"/>
    </source>
</evidence>
<dbReference type="Proteomes" id="UP001292094">
    <property type="component" value="Unassembled WGS sequence"/>
</dbReference>
<feature type="compositionally biased region" description="Polar residues" evidence="1">
    <location>
        <begin position="78"/>
        <end position="103"/>
    </location>
</feature>
<feature type="compositionally biased region" description="Low complexity" evidence="1">
    <location>
        <begin position="110"/>
        <end position="126"/>
    </location>
</feature>
<gene>
    <name evidence="2" type="ORF">Pmani_022620</name>
</gene>
<accession>A0AAE1PBE9</accession>
<proteinExistence type="predicted"/>
<comment type="caution">
    <text evidence="2">The sequence shown here is derived from an EMBL/GenBank/DDBJ whole genome shotgun (WGS) entry which is preliminary data.</text>
</comment>
<protein>
    <submittedName>
        <fullName evidence="2">Uncharacterized protein</fullName>
    </submittedName>
</protein>
<reference evidence="2" key="1">
    <citation type="submission" date="2023-11" db="EMBL/GenBank/DDBJ databases">
        <title>Genome assemblies of two species of porcelain crab, Petrolisthes cinctipes and Petrolisthes manimaculis (Anomura: Porcellanidae).</title>
        <authorList>
            <person name="Angst P."/>
        </authorList>
    </citation>
    <scope>NUCLEOTIDE SEQUENCE</scope>
    <source>
        <strain evidence="2">PB745_02</strain>
        <tissue evidence="2">Gill</tissue>
    </source>
</reference>
<evidence type="ECO:0000256" key="1">
    <source>
        <dbReference type="SAM" id="MobiDB-lite"/>
    </source>
</evidence>
<feature type="region of interest" description="Disordered" evidence="1">
    <location>
        <begin position="78"/>
        <end position="126"/>
    </location>
</feature>
<dbReference type="AlphaFoldDB" id="A0AAE1PBE9"/>
<feature type="region of interest" description="Disordered" evidence="1">
    <location>
        <begin position="1"/>
        <end position="35"/>
    </location>
</feature>
<evidence type="ECO:0000313" key="3">
    <source>
        <dbReference type="Proteomes" id="UP001292094"/>
    </source>
</evidence>
<dbReference type="EMBL" id="JAWZYT010002267">
    <property type="protein sequence ID" value="KAK4305490.1"/>
    <property type="molecule type" value="Genomic_DNA"/>
</dbReference>